<dbReference type="GeneTree" id="ENSGT00940000177146"/>
<dbReference type="Ensembl" id="ENSOMET00000025488.1">
    <property type="protein sequence ID" value="ENSOMEP00000016902.1"/>
    <property type="gene ID" value="ENSOMEG00000018544.1"/>
</dbReference>
<feature type="region of interest" description="Disordered" evidence="2">
    <location>
        <begin position="217"/>
        <end position="282"/>
    </location>
</feature>
<reference evidence="5" key="1">
    <citation type="submission" date="2025-08" db="UniProtKB">
        <authorList>
            <consortium name="Ensembl"/>
        </authorList>
    </citation>
    <scope>IDENTIFICATION</scope>
</reference>
<feature type="coiled-coil region" evidence="1">
    <location>
        <begin position="36"/>
        <end position="63"/>
    </location>
</feature>
<name>A0A3B3CGD2_ORYME</name>
<feature type="domain" description="SGNH hydrolase-type esterase" evidence="4">
    <location>
        <begin position="318"/>
        <end position="426"/>
    </location>
</feature>
<feature type="signal peptide" evidence="3">
    <location>
        <begin position="1"/>
        <end position="18"/>
    </location>
</feature>
<organism evidence="5 6">
    <name type="scientific">Oryzias melastigma</name>
    <name type="common">Marine medaka</name>
    <dbReference type="NCBI Taxonomy" id="30732"/>
    <lineage>
        <taxon>Eukaryota</taxon>
        <taxon>Metazoa</taxon>
        <taxon>Chordata</taxon>
        <taxon>Craniata</taxon>
        <taxon>Vertebrata</taxon>
        <taxon>Euteleostomi</taxon>
        <taxon>Actinopterygii</taxon>
        <taxon>Neopterygii</taxon>
        <taxon>Teleostei</taxon>
        <taxon>Neoteleostei</taxon>
        <taxon>Acanthomorphata</taxon>
        <taxon>Ovalentaria</taxon>
        <taxon>Atherinomorphae</taxon>
        <taxon>Beloniformes</taxon>
        <taxon>Adrianichthyidae</taxon>
        <taxon>Oryziinae</taxon>
        <taxon>Oryzias</taxon>
    </lineage>
</organism>
<feature type="chain" id="PRO_5017460691" description="SGNH hydrolase-type esterase domain-containing protein" evidence="3">
    <location>
        <begin position="19"/>
        <end position="445"/>
    </location>
</feature>
<dbReference type="Gene3D" id="3.40.50.12700">
    <property type="match status" value="1"/>
</dbReference>
<dbReference type="AlphaFoldDB" id="A0A3B3CGD2"/>
<dbReference type="Gene3D" id="3.40.50.12690">
    <property type="match status" value="1"/>
</dbReference>
<feature type="region of interest" description="Disordered" evidence="2">
    <location>
        <begin position="137"/>
        <end position="205"/>
    </location>
</feature>
<feature type="compositionally biased region" description="Polar residues" evidence="2">
    <location>
        <begin position="255"/>
        <end position="272"/>
    </location>
</feature>
<sequence>MLIMLISVLTKLVKLTTSKMAAAAPAVSPSSDASVTTNANKQITNLKKDIQRLSDELRSKSDLLNSLLDLAHQQSMHIASLKAAVQDTVLWDPDTSPWPSSSSTPKQLWTEVVCRRKKASDRDGLLLSNRFEVLSDQTSDDVVTAAPPLSGENPQPVAASRTRREGRPSSSAKRRQLLRDAVSRHPDTRRRPNTIGVPAGSNNSGLPSAVLIGVSGSKSAASPPAAGVAGTVPPSPPLGIPPGAAAASPPAAGVTRTSARPATATDPLTSAPRTGGRGDHRDSFIVGTSMVRHVRVDGSRTFCHPGALVHDVTTSAHQLALHNPSVHRIIVHAGVNDKLQQSETLKKDFVTLIHTIQQQNKQCIISGPLPSPRFGDIKFSRLRQLHIWLKGHCTTNNIPYVDNFTTFYNRSYLFRPDGIHPNRTGSHLLSMNIELTLRSTKLFTN</sequence>
<evidence type="ECO:0000259" key="4">
    <source>
        <dbReference type="Pfam" id="PF13472"/>
    </source>
</evidence>
<keyword evidence="3" id="KW-0732">Signal</keyword>
<dbReference type="CDD" id="cd00229">
    <property type="entry name" value="SGNH_hydrolase"/>
    <property type="match status" value="1"/>
</dbReference>
<feature type="compositionally biased region" description="Low complexity" evidence="2">
    <location>
        <begin position="217"/>
        <end position="232"/>
    </location>
</feature>
<dbReference type="InterPro" id="IPR013830">
    <property type="entry name" value="SGNH_hydro"/>
</dbReference>
<protein>
    <recommendedName>
        <fullName evidence="4">SGNH hydrolase-type esterase domain-containing protein</fullName>
    </recommendedName>
</protein>
<evidence type="ECO:0000256" key="1">
    <source>
        <dbReference type="SAM" id="Coils"/>
    </source>
</evidence>
<feature type="compositionally biased region" description="Basic and acidic residues" evidence="2">
    <location>
        <begin position="177"/>
        <end position="190"/>
    </location>
</feature>
<dbReference type="SUPFAM" id="SSF52266">
    <property type="entry name" value="SGNH hydrolase"/>
    <property type="match status" value="1"/>
</dbReference>
<keyword evidence="1" id="KW-0175">Coiled coil</keyword>
<proteinExistence type="predicted"/>
<reference evidence="5" key="2">
    <citation type="submission" date="2025-09" db="UniProtKB">
        <authorList>
            <consortium name="Ensembl"/>
        </authorList>
    </citation>
    <scope>IDENTIFICATION</scope>
</reference>
<accession>A0A3B3CGD2</accession>
<evidence type="ECO:0000313" key="5">
    <source>
        <dbReference type="Ensembl" id="ENSOMEP00000016902.1"/>
    </source>
</evidence>
<dbReference type="Pfam" id="PF13472">
    <property type="entry name" value="Lipase_GDSL_2"/>
    <property type="match status" value="1"/>
</dbReference>
<dbReference type="PaxDb" id="30732-ENSOMEP00000016902"/>
<feature type="compositionally biased region" description="Low complexity" evidence="2">
    <location>
        <begin position="241"/>
        <end position="253"/>
    </location>
</feature>
<dbReference type="Proteomes" id="UP000261560">
    <property type="component" value="Unplaced"/>
</dbReference>
<evidence type="ECO:0000256" key="2">
    <source>
        <dbReference type="SAM" id="MobiDB-lite"/>
    </source>
</evidence>
<evidence type="ECO:0000256" key="3">
    <source>
        <dbReference type="SAM" id="SignalP"/>
    </source>
</evidence>
<keyword evidence="6" id="KW-1185">Reference proteome</keyword>
<evidence type="ECO:0000313" key="6">
    <source>
        <dbReference type="Proteomes" id="UP000261560"/>
    </source>
</evidence>